<evidence type="ECO:0000256" key="1">
    <source>
        <dbReference type="ARBA" id="ARBA00004123"/>
    </source>
</evidence>
<organism evidence="8 9">
    <name type="scientific">Trichosporon asahii var. asahii (strain ATCC 90039 / CBS 2479 / JCM 2466 / KCTC 7840 / NBRC 103889/ NCYC 2677 / UAMH 7654)</name>
    <name type="common">Yeast</name>
    <dbReference type="NCBI Taxonomy" id="1186058"/>
    <lineage>
        <taxon>Eukaryota</taxon>
        <taxon>Fungi</taxon>
        <taxon>Dikarya</taxon>
        <taxon>Basidiomycota</taxon>
        <taxon>Agaricomycotina</taxon>
        <taxon>Tremellomycetes</taxon>
        <taxon>Trichosporonales</taxon>
        <taxon>Trichosporonaceae</taxon>
        <taxon>Trichosporon</taxon>
    </lineage>
</organism>
<dbReference type="GO" id="GO:0000976">
    <property type="term" value="F:transcription cis-regulatory region binding"/>
    <property type="evidence" value="ECO:0007669"/>
    <property type="project" value="TreeGrafter"/>
</dbReference>
<reference evidence="8 9" key="1">
    <citation type="journal article" date="2012" name="Eukaryot. Cell">
        <title>Draft genome sequence of CBS 2479, the standard type strain of Trichosporon asahii.</title>
        <authorList>
            <person name="Yang R.Y."/>
            <person name="Li H.T."/>
            <person name="Zhu H."/>
            <person name="Zhou G.P."/>
            <person name="Wang M."/>
            <person name="Wang L."/>
        </authorList>
    </citation>
    <scope>NUCLEOTIDE SEQUENCE [LARGE SCALE GENOMIC DNA]</scope>
    <source>
        <strain evidence="9">ATCC 90039 / CBS 2479 / JCM 2466 / KCTC 7840 / NCYC 2677 / UAMH 7654</strain>
    </source>
</reference>
<dbReference type="InterPro" id="IPR001138">
    <property type="entry name" value="Zn2Cys6_DnaBD"/>
</dbReference>
<dbReference type="PANTHER" id="PTHR31845:SF17">
    <property type="entry name" value="ZN(II)2CYS6 TRANSCRIPTION FACTOR (EUROFUNG)"/>
    <property type="match status" value="1"/>
</dbReference>
<keyword evidence="5" id="KW-0539">Nucleus</keyword>
<dbReference type="KEGG" id="tasa:A1Q1_07753"/>
<keyword evidence="3" id="KW-0238">DNA-binding</keyword>
<protein>
    <recommendedName>
        <fullName evidence="7">Zn(2)-C6 fungal-type domain-containing protein</fullName>
    </recommendedName>
</protein>
<dbReference type="Proteomes" id="UP000002748">
    <property type="component" value="Unassembled WGS sequence"/>
</dbReference>
<dbReference type="VEuPathDB" id="FungiDB:A1Q1_07753"/>
<keyword evidence="2" id="KW-0805">Transcription regulation</keyword>
<keyword evidence="4" id="KW-0804">Transcription</keyword>
<dbReference type="GO" id="GO:0000981">
    <property type="term" value="F:DNA-binding transcription factor activity, RNA polymerase II-specific"/>
    <property type="evidence" value="ECO:0007669"/>
    <property type="project" value="InterPro"/>
</dbReference>
<dbReference type="PROSITE" id="PS50048">
    <property type="entry name" value="ZN2_CY6_FUNGAL_2"/>
    <property type="match status" value="1"/>
</dbReference>
<dbReference type="PANTHER" id="PTHR31845">
    <property type="entry name" value="FINGER DOMAIN PROTEIN, PUTATIVE-RELATED"/>
    <property type="match status" value="1"/>
</dbReference>
<dbReference type="SUPFAM" id="SSF57701">
    <property type="entry name" value="Zn2/Cys6 DNA-binding domain"/>
    <property type="match status" value="1"/>
</dbReference>
<dbReference type="Gene3D" id="4.10.240.10">
    <property type="entry name" value="Zn(2)-C6 fungal-type DNA-binding domain"/>
    <property type="match status" value="1"/>
</dbReference>
<feature type="domain" description="Zn(2)-C6 fungal-type" evidence="7">
    <location>
        <begin position="13"/>
        <end position="44"/>
    </location>
</feature>
<dbReference type="InterPro" id="IPR036864">
    <property type="entry name" value="Zn2-C6_fun-type_DNA-bd_sf"/>
</dbReference>
<dbReference type="HOGENOM" id="CLU_452835_0_0_1"/>
<evidence type="ECO:0000313" key="9">
    <source>
        <dbReference type="Proteomes" id="UP000002748"/>
    </source>
</evidence>
<proteinExistence type="predicted"/>
<evidence type="ECO:0000256" key="5">
    <source>
        <dbReference type="ARBA" id="ARBA00023242"/>
    </source>
</evidence>
<dbReference type="InterPro" id="IPR051089">
    <property type="entry name" value="prtT"/>
</dbReference>
<evidence type="ECO:0000256" key="3">
    <source>
        <dbReference type="ARBA" id="ARBA00023125"/>
    </source>
</evidence>
<dbReference type="OrthoDB" id="3364175at2759"/>
<gene>
    <name evidence="8" type="ORF">A1Q1_07753</name>
</gene>
<dbReference type="GeneID" id="25991265"/>
<accession>J5R7A4</accession>
<evidence type="ECO:0000256" key="4">
    <source>
        <dbReference type="ARBA" id="ARBA00023163"/>
    </source>
</evidence>
<dbReference type="RefSeq" id="XP_014182240.1">
    <property type="nucleotide sequence ID" value="XM_014326765.1"/>
</dbReference>
<comment type="subcellular location">
    <subcellularLocation>
        <location evidence="1">Nucleus</location>
    </subcellularLocation>
</comment>
<dbReference type="GO" id="GO:0005634">
    <property type="term" value="C:nucleus"/>
    <property type="evidence" value="ECO:0007669"/>
    <property type="project" value="UniProtKB-SubCell"/>
</dbReference>
<evidence type="ECO:0000259" key="7">
    <source>
        <dbReference type="PROSITE" id="PS50048"/>
    </source>
</evidence>
<sequence>MPPAPKKPKLFRACEACVNSKTRCEDVTPEGCGHCRRRRKQCSLQAIVGAYVAPSEERFGTPGSEHHGVGAGEDVRALRSRLAETEARLASLERMSRHPPPPPSYHYSPGQPGPATPRTANFNNAPVEPRLMHGALQLASMYHQVQHDETLFSAASTRPYRSPTSVGLTPDQIEMAWHQFKARITSLLPLPPFTAVSTPVPEHPFVQTAMLQFVPSLAGIARPLVDEGLLLAMAGHATRDVVLALLILSLAPGQAEDEPGAEGKVPEHAPVTPSAFRLVALAYSMGSNLGMQSAAEAALRADLDSEHWDEMRFQLLMWTAVVNRYSLLSLMYGKSVTLPPLVAPRLPPSKRESVQAAHAHLRAEASVVSAFLPLAKRLNDLEHALSYDADEVSSLQSTWKAAFDAAAPYVCDSENRAVRNDARLIQFVLGFRIASLSTWIPSPLIEAREAALKSLHGFPSVMIAVVDILVDSDPKRLPAYMCVFIAIASLCLRRAVLFVQYTYNHQLIDSRRLDQAEAAIIPINAQCRFILHHAGEMLKNLPYGKGVWGAEEMDNAGRPADSVWSRNGQVQAPPSFGVELDIMNWDLSLLYPDLNSFPTTMSM</sequence>
<comment type="caution">
    <text evidence="8">The sequence shown here is derived from an EMBL/GenBank/DDBJ whole genome shotgun (WGS) entry which is preliminary data.</text>
</comment>
<evidence type="ECO:0000256" key="6">
    <source>
        <dbReference type="SAM" id="MobiDB-lite"/>
    </source>
</evidence>
<dbReference type="GO" id="GO:0008270">
    <property type="term" value="F:zinc ion binding"/>
    <property type="evidence" value="ECO:0007669"/>
    <property type="project" value="InterPro"/>
</dbReference>
<dbReference type="CDD" id="cd00067">
    <property type="entry name" value="GAL4"/>
    <property type="match status" value="1"/>
</dbReference>
<name>J5R7A4_TRIAS</name>
<dbReference type="EMBL" id="ALBS01000075">
    <property type="protein sequence ID" value="EJT51063.1"/>
    <property type="molecule type" value="Genomic_DNA"/>
</dbReference>
<evidence type="ECO:0000313" key="8">
    <source>
        <dbReference type="EMBL" id="EJT51063.1"/>
    </source>
</evidence>
<evidence type="ECO:0000256" key="2">
    <source>
        <dbReference type="ARBA" id="ARBA00023015"/>
    </source>
</evidence>
<dbReference type="AlphaFoldDB" id="J5R7A4"/>
<feature type="region of interest" description="Disordered" evidence="6">
    <location>
        <begin position="92"/>
        <end position="125"/>
    </location>
</feature>